<sequence>MTSLCLKFIAESAICTASLSGFHQPGLAKR</sequence>
<accession>A0ABS5AW53</accession>
<proteinExistence type="predicted"/>
<dbReference type="EMBL" id="QFAY01000009">
    <property type="protein sequence ID" value="MBP2620806.1"/>
    <property type="molecule type" value="Genomic_DNA"/>
</dbReference>
<dbReference type="NCBIfam" id="TIGR04223">
    <property type="entry name" value="quorum_AgrD"/>
    <property type="match status" value="1"/>
</dbReference>
<protein>
    <submittedName>
        <fullName evidence="1">Uncharacterized protein</fullName>
    </submittedName>
</protein>
<comment type="caution">
    <text evidence="1">The sequence shown here is derived from an EMBL/GenBank/DDBJ whole genome shotgun (WGS) entry which is preliminary data.</text>
</comment>
<gene>
    <name evidence="1" type="ORF">DHL47_05535</name>
</gene>
<dbReference type="Proteomes" id="UP001519349">
    <property type="component" value="Unassembled WGS sequence"/>
</dbReference>
<evidence type="ECO:0000313" key="2">
    <source>
        <dbReference type="Proteomes" id="UP001519349"/>
    </source>
</evidence>
<name>A0ABS5AW53_9STRE</name>
<organism evidence="1 2">
    <name type="scientific">Streptococcus panodentis</name>
    <dbReference type="NCBI Taxonomy" id="1581472"/>
    <lineage>
        <taxon>Bacteria</taxon>
        <taxon>Bacillati</taxon>
        <taxon>Bacillota</taxon>
        <taxon>Bacilli</taxon>
        <taxon>Lactobacillales</taxon>
        <taxon>Streptococcaceae</taxon>
        <taxon>Streptococcus</taxon>
    </lineage>
</organism>
<reference evidence="1 2" key="1">
    <citation type="submission" date="2018-05" db="EMBL/GenBank/DDBJ databases">
        <title>Draft genome sequence of Streptococcus panodentis CCUG 70867T.</title>
        <authorList>
            <person name="Salva-Serra F."/>
            <person name="Mendez V."/>
            <person name="Jaen-Luchoro D."/>
            <person name="Gonzales-Siles L."/>
            <person name="Karlsson R."/>
            <person name="Engstrom-Jakobsson H."/>
            <person name="Busquets A."/>
            <person name="Gomila M."/>
            <person name="Pineiro-Iglesias B."/>
            <person name="Bennasar-Figueras A."/>
            <person name="Seeger M."/>
            <person name="Moore E."/>
        </authorList>
    </citation>
    <scope>NUCLEOTIDE SEQUENCE [LARGE SCALE GENOMIC DNA]</scope>
    <source>
        <strain evidence="1 2">CCUG 70867</strain>
    </source>
</reference>
<evidence type="ECO:0000313" key="1">
    <source>
        <dbReference type="EMBL" id="MBP2620806.1"/>
    </source>
</evidence>
<dbReference type="InterPro" id="IPR009229">
    <property type="entry name" value="AgrD"/>
</dbReference>
<keyword evidence="2" id="KW-1185">Reference proteome</keyword>